<dbReference type="PANTHER" id="PTHR33085">
    <property type="entry name" value="OS12G0113100 PROTEIN-RELATED"/>
    <property type="match status" value="1"/>
</dbReference>
<evidence type="ECO:0000313" key="3">
    <source>
        <dbReference type="Proteomes" id="UP001497457"/>
    </source>
</evidence>
<evidence type="ECO:0000313" key="2">
    <source>
        <dbReference type="EMBL" id="CAL4918991.1"/>
    </source>
</evidence>
<accession>A0ABC8X6E2</accession>
<evidence type="ECO:0008006" key="4">
    <source>
        <dbReference type="Google" id="ProtNLM"/>
    </source>
</evidence>
<dbReference type="Pfam" id="PF07893">
    <property type="entry name" value="DUF1668"/>
    <property type="match status" value="1"/>
</dbReference>
<dbReference type="InterPro" id="IPR012871">
    <property type="entry name" value="DUF1668_ORYSA"/>
</dbReference>
<reference evidence="2" key="1">
    <citation type="submission" date="2024-10" db="EMBL/GenBank/DDBJ databases">
        <authorList>
            <person name="Ryan C."/>
        </authorList>
    </citation>
    <scope>NUCLEOTIDE SEQUENCE [LARGE SCALE GENOMIC DNA]</scope>
</reference>
<dbReference type="AlphaFoldDB" id="A0ABC8X6E2"/>
<keyword evidence="3" id="KW-1185">Reference proteome</keyword>
<organism evidence="2 3">
    <name type="scientific">Urochloa decumbens</name>
    <dbReference type="NCBI Taxonomy" id="240449"/>
    <lineage>
        <taxon>Eukaryota</taxon>
        <taxon>Viridiplantae</taxon>
        <taxon>Streptophyta</taxon>
        <taxon>Embryophyta</taxon>
        <taxon>Tracheophyta</taxon>
        <taxon>Spermatophyta</taxon>
        <taxon>Magnoliopsida</taxon>
        <taxon>Liliopsida</taxon>
        <taxon>Poales</taxon>
        <taxon>Poaceae</taxon>
        <taxon>PACMAD clade</taxon>
        <taxon>Panicoideae</taxon>
        <taxon>Panicodae</taxon>
        <taxon>Paniceae</taxon>
        <taxon>Melinidinae</taxon>
        <taxon>Urochloa</taxon>
    </lineage>
</organism>
<proteinExistence type="predicted"/>
<evidence type="ECO:0000256" key="1">
    <source>
        <dbReference type="SAM" id="MobiDB-lite"/>
    </source>
</evidence>
<gene>
    <name evidence="2" type="ORF">URODEC1_LOCUS19508</name>
</gene>
<feature type="region of interest" description="Disordered" evidence="1">
    <location>
        <begin position="1"/>
        <end position="29"/>
    </location>
</feature>
<dbReference type="Proteomes" id="UP001497457">
    <property type="component" value="Chromosome 13rd"/>
</dbReference>
<sequence length="370" mass="41265">MPKVKATRDEEQGASSSKRRRTEEPPPQQQHHLYLILDDWALGYSIRKIDVSSGALDPLLQLPNGVAREAAAIRLPPPIFRLNARRGLPMFFAAALGSSIVALHPKEEDDRLLLGRGRGIPNCGGAVFDVHKSYLEFIPRPTGSQLMPVYFSIGNKLLALAPHSLQLLDLSPMDEDPGLECELGSLSWRELPDAPFHSAEVVSYAVLPGERATTIFASVGLFTDDATYSFQVMADDGSTCWKLVGEWVLPFHGRGYFDPALNAWVGLSKYCLETGHVCACQLVSPTSSDCPGWKFSKEKLFSDDPAETHVGATLVYMGGRSRFCLLECVVVYYKQYRRAKPYHFEDKDADQQPFRLSYLDLYIDCNLFLK</sequence>
<dbReference type="PANTHER" id="PTHR33085:SF62">
    <property type="entry name" value="OS03G0632600 PROTEIN"/>
    <property type="match status" value="1"/>
</dbReference>
<name>A0ABC8X6E2_9POAL</name>
<feature type="compositionally biased region" description="Basic and acidic residues" evidence="1">
    <location>
        <begin position="1"/>
        <end position="11"/>
    </location>
</feature>
<protein>
    <recommendedName>
        <fullName evidence="4">F-box protein</fullName>
    </recommendedName>
</protein>
<dbReference type="EMBL" id="OZ075123">
    <property type="protein sequence ID" value="CAL4918991.1"/>
    <property type="molecule type" value="Genomic_DNA"/>
</dbReference>